<evidence type="ECO:0000313" key="1">
    <source>
        <dbReference type="EMBL" id="KAL3309876.1"/>
    </source>
</evidence>
<organism evidence="1 2">
    <name type="scientific">Cichlidogyrus casuarinus</name>
    <dbReference type="NCBI Taxonomy" id="1844966"/>
    <lineage>
        <taxon>Eukaryota</taxon>
        <taxon>Metazoa</taxon>
        <taxon>Spiralia</taxon>
        <taxon>Lophotrochozoa</taxon>
        <taxon>Platyhelminthes</taxon>
        <taxon>Monogenea</taxon>
        <taxon>Monopisthocotylea</taxon>
        <taxon>Dactylogyridea</taxon>
        <taxon>Ancyrocephalidae</taxon>
        <taxon>Cichlidogyrus</taxon>
    </lineage>
</organism>
<protein>
    <submittedName>
        <fullName evidence="1">Uncharacterized protein</fullName>
    </submittedName>
</protein>
<name>A0ABD2PVN5_9PLAT</name>
<reference evidence="1 2" key="1">
    <citation type="submission" date="2024-11" db="EMBL/GenBank/DDBJ databases">
        <title>Adaptive evolution of stress response genes in parasites aligns with host niche diversity.</title>
        <authorList>
            <person name="Hahn C."/>
            <person name="Resl P."/>
        </authorList>
    </citation>
    <scope>NUCLEOTIDE SEQUENCE [LARGE SCALE GENOMIC DNA]</scope>
    <source>
        <strain evidence="1">EGGRZ-B1_66</strain>
        <tissue evidence="1">Body</tissue>
    </source>
</reference>
<dbReference type="PANTHER" id="PTHR13179">
    <property type="entry name" value="DEP DOMAIN CONTAINING PROTEIN 5"/>
    <property type="match status" value="1"/>
</dbReference>
<feature type="non-terminal residue" evidence="1">
    <location>
        <position position="684"/>
    </location>
</feature>
<proteinExistence type="predicted"/>
<gene>
    <name evidence="1" type="ORF">Ciccas_011569</name>
</gene>
<dbReference type="AlphaFoldDB" id="A0ABD2PVN5"/>
<sequence length="684" mass="76220">METSKKIALDRKGLIYNHLRQHTALASSSSQEQNLSGSSTPHPQLSLASSKGGFSLGLSFVIPKGIGLPLSHNCMFSISSSSKNTTASLSQIWTARMDQVKKDLSIFKDSDGRHRVKLSVGRLFHELALDLNSDAISVKKYELNQDGCALETSYSYYLQAPDSSSYSPLTVEFTNRNLAAFNWSYLDNYVCQRGLSQSYPLSSMLKFWRSRFVLLPIKSSVTKSLFEQIKEEVNLPESKRSKMRFDVYGGECNESGTKDKSCRKFMEFLEAVNRIRKISFGPRKFPSQQAKNRLSAFNSHTAVPHISKLLLKRQSQPVVTPLRLDEAPSLHSRSGSSFSPSLLLSARFFKRRSLEDTAVATSPRSAHLPVASNVPVSPLEELSEIQLAIGSEKVTTSKQPQHFTFNNADTAMAKPGSTADAKLCLESTPSCRIAQAMIEPDSGFSFITHNGPAVLPRLTFISFYAIQWAKASIQGVKDTATAVDLFQRLIEEGWVCHSSGNPAHKFIHGFFFYTLLLSESLLDHNNEDLPCSPSWSGSSIDVNKPCQFPAKFLSRNPSSCQNDLLAACTTGFQSEFIEVAIPFSAMNEPQPASREVNCATAFEEFGLRNDSYNLECWFASRLHFCCAARDGVLCKHCLCELENESDWPRVEWARYLYNANYHPECAFSFELQWLVATGVVLSET</sequence>
<comment type="caution">
    <text evidence="1">The sequence shown here is derived from an EMBL/GenBank/DDBJ whole genome shotgun (WGS) entry which is preliminary data.</text>
</comment>
<accession>A0ABD2PVN5</accession>
<dbReference type="InterPro" id="IPR027244">
    <property type="entry name" value="IML1"/>
</dbReference>
<dbReference type="PANTHER" id="PTHR13179:SF8">
    <property type="entry name" value="GATOR COMPLEX PROTEIN DEPDC5"/>
    <property type="match status" value="1"/>
</dbReference>
<evidence type="ECO:0000313" key="2">
    <source>
        <dbReference type="Proteomes" id="UP001626550"/>
    </source>
</evidence>
<dbReference type="Proteomes" id="UP001626550">
    <property type="component" value="Unassembled WGS sequence"/>
</dbReference>
<dbReference type="EMBL" id="JBJKFK010003467">
    <property type="protein sequence ID" value="KAL3309876.1"/>
    <property type="molecule type" value="Genomic_DNA"/>
</dbReference>
<keyword evidence="2" id="KW-1185">Reference proteome</keyword>